<dbReference type="Proteomes" id="UP000863577">
    <property type="component" value="Unassembled WGS sequence"/>
</dbReference>
<feature type="domain" description="SidD C-terminal" evidence="2">
    <location>
        <begin position="343"/>
        <end position="503"/>
    </location>
</feature>
<feature type="domain" description="SidD catalytic" evidence="1">
    <location>
        <begin position="39"/>
        <end position="340"/>
    </location>
</feature>
<evidence type="ECO:0000259" key="1">
    <source>
        <dbReference type="Pfam" id="PF21511"/>
    </source>
</evidence>
<dbReference type="EMBL" id="DACWOD010000002">
    <property type="protein sequence ID" value="HAU2395324.1"/>
    <property type="molecule type" value="Genomic_DNA"/>
</dbReference>
<name>A0AAN5TA06_LEGPN</name>
<dbReference type="RefSeq" id="WP_027265342.1">
    <property type="nucleotide sequence ID" value="NZ_AP024961.1"/>
</dbReference>
<dbReference type="Pfam" id="PF21511">
    <property type="entry name" value="SidD_cat"/>
    <property type="match status" value="1"/>
</dbReference>
<sequence length="507" mass="56791">MVYYAIIKDIVFTYNLQFTHLIHNDRISEVNLGGVTMHSIITQICNGVLHGQTYQSGSNDLDKGNSEIFASSLFVHLNEEGKDIAKPKNSDDKIVIGYTKDGMAFQIVVDGFYGCERQAVFSFIDNHVLPLIDNFSLDLARYPNSKKVTESFIHTIYSSRSKHAPLAEFTMSLCVTYQKDDQLFCAGFGIGDTGIAIKRNEGTIEQLVCHTEVDGFKDAFDNYSSANIDSVIERNSVFNTKVMPGDELVGYTYVPPALEITEKEFEVETVEGKKINKRIVRHLNLDPGNFDDKDPLFSQLLQVVKSKQKQLVEQAKETGQIQRFGDDFTVGRLVIPDQLLINQLRMHALSIGVSDGLLSYIKNENENKGFLGIYGFFTGADKNIEKATLYKNLIAKYQNNPFTSLIILSALVSDSKTPVMTQYLVDYLDFPSKASLANKITALLLKELENPDMREILGSRLATDVIEELETKIIRYIHNPTGSDIHSTLNLWTADKIKAATNSSLTI</sequence>
<accession>A0AAN5TA06</accession>
<gene>
    <name evidence="3" type="primary">sidD</name>
    <name evidence="3" type="ORF">JBK99_03135</name>
</gene>
<keyword evidence="3" id="KW-0378">Hydrolase</keyword>
<dbReference type="Pfam" id="PF21513">
    <property type="entry name" value="SidD_C"/>
    <property type="match status" value="1"/>
</dbReference>
<dbReference type="GO" id="GO:0016787">
    <property type="term" value="F:hydrolase activity"/>
    <property type="evidence" value="ECO:0007669"/>
    <property type="project" value="UniProtKB-KW"/>
</dbReference>
<organism evidence="3 4">
    <name type="scientific">Legionella pneumophila</name>
    <dbReference type="NCBI Taxonomy" id="446"/>
    <lineage>
        <taxon>Bacteria</taxon>
        <taxon>Pseudomonadati</taxon>
        <taxon>Pseudomonadota</taxon>
        <taxon>Gammaproteobacteria</taxon>
        <taxon>Legionellales</taxon>
        <taxon>Legionellaceae</taxon>
        <taxon>Legionella</taxon>
    </lineage>
</organism>
<reference evidence="3" key="2">
    <citation type="submission" date="2019-09" db="EMBL/GenBank/DDBJ databases">
        <authorList>
            <consortium name="NCBI Pathogen Detection Project"/>
        </authorList>
    </citation>
    <scope>NUCLEOTIDE SEQUENCE</scope>
    <source>
        <strain evidence="3">CL18-200174</strain>
    </source>
</reference>
<proteinExistence type="predicted"/>
<evidence type="ECO:0000313" key="3">
    <source>
        <dbReference type="EMBL" id="HAU2395324.1"/>
    </source>
</evidence>
<dbReference type="AlphaFoldDB" id="A0AAN5TA06"/>
<reference evidence="3" key="1">
    <citation type="journal article" date="2018" name="Genome Biol.">
        <title>SKESA: strategic k-mer extension for scrupulous assemblies.</title>
        <authorList>
            <person name="Souvorov A."/>
            <person name="Agarwala R."/>
            <person name="Lipman D.J."/>
        </authorList>
    </citation>
    <scope>NUCLEOTIDE SEQUENCE</scope>
    <source>
        <strain evidence="3">CL18-200174</strain>
    </source>
</reference>
<dbReference type="NCBIfam" id="NF033871">
    <property type="entry name" value="deAMP_SidD"/>
    <property type="match status" value="1"/>
</dbReference>
<dbReference type="Gene3D" id="3.60.40.20">
    <property type="match status" value="1"/>
</dbReference>
<dbReference type="InterPro" id="IPR048702">
    <property type="entry name" value="SidD_C"/>
</dbReference>
<protein>
    <submittedName>
        <fullName evidence="3">T4SS effector deAMPylase SidD</fullName>
        <ecNumber evidence="3">3.1.4.-</ecNumber>
    </submittedName>
</protein>
<comment type="caution">
    <text evidence="3">The sequence shown here is derived from an EMBL/GenBank/DDBJ whole genome shotgun (WGS) entry which is preliminary data.</text>
</comment>
<dbReference type="InterPro" id="IPR048704">
    <property type="entry name" value="SidD_cat"/>
</dbReference>
<dbReference type="EC" id="3.1.4.-" evidence="3"/>
<evidence type="ECO:0000259" key="2">
    <source>
        <dbReference type="Pfam" id="PF21513"/>
    </source>
</evidence>
<evidence type="ECO:0000313" key="4">
    <source>
        <dbReference type="Proteomes" id="UP000863577"/>
    </source>
</evidence>